<proteinExistence type="predicted"/>
<reference evidence="1 2" key="1">
    <citation type="submission" date="2018-08" db="EMBL/GenBank/DDBJ databases">
        <title>Recombination of ecologically and evolutionarily significant loci maintains genetic cohesion in the Pseudomonas syringae species complex.</title>
        <authorList>
            <person name="Dillon M."/>
            <person name="Thakur S."/>
            <person name="Almeida R.N.D."/>
            <person name="Weir B.S."/>
            <person name="Guttman D.S."/>
        </authorList>
    </citation>
    <scope>NUCLEOTIDE SEQUENCE [LARGE SCALE GENOMIC DNA]</scope>
    <source>
        <strain evidence="1 2">ICMP 7496</strain>
    </source>
</reference>
<dbReference type="EMBL" id="RBUY01000015">
    <property type="protein sequence ID" value="RMV79190.1"/>
    <property type="molecule type" value="Genomic_DNA"/>
</dbReference>
<accession>A0A3M6FF66</accession>
<comment type="caution">
    <text evidence="1">The sequence shown here is derived from an EMBL/GenBank/DDBJ whole genome shotgun (WGS) entry which is preliminary data.</text>
</comment>
<dbReference type="AlphaFoldDB" id="A0A3M6FF66"/>
<evidence type="ECO:0000313" key="2">
    <source>
        <dbReference type="Proteomes" id="UP000269872"/>
    </source>
</evidence>
<organism evidence="1 2">
    <name type="scientific">Pseudomonas caricapapayae</name>
    <dbReference type="NCBI Taxonomy" id="46678"/>
    <lineage>
        <taxon>Bacteria</taxon>
        <taxon>Pseudomonadati</taxon>
        <taxon>Pseudomonadota</taxon>
        <taxon>Gammaproteobacteria</taxon>
        <taxon>Pseudomonadales</taxon>
        <taxon>Pseudomonadaceae</taxon>
        <taxon>Pseudomonas</taxon>
    </lineage>
</organism>
<dbReference type="Proteomes" id="UP000269872">
    <property type="component" value="Unassembled WGS sequence"/>
</dbReference>
<evidence type="ECO:0000313" key="1">
    <source>
        <dbReference type="EMBL" id="RMV79190.1"/>
    </source>
</evidence>
<protein>
    <submittedName>
        <fullName evidence="1">Uncharacterized protein</fullName>
    </submittedName>
</protein>
<sequence length="329" mass="34731">MSAICRFCRSGLVRELPGTGSQTRHLGAPDTIRVTCFGAKAALRLSTICRFCRSGLVRELPGTGSKTRHLGAPDTTRVACFGAEAALRLSTICRFCRSGLVRELPGTGSQTRHLGAPDTTRVACFGAASQPFADKSAPTPSGPKQPFACPRYPSFVGADSSANCREPAAKPDASVHQIQPKWPVLGPKQPFACPRYLGFVGADSSANCREPAAKPGTSVHQMQPRWPVLGPLCSLRGQVRSHALRAEAALRLSTISRFCRSGLVRELPGTGSQTRHLSASDTTKVACFGAEAALRLSAISSFCRSGLVRELPGTGSKAVISAPVYDALA</sequence>
<gene>
    <name evidence="1" type="ORF">ALP05_05895</name>
</gene>
<name>A0A3M6FF66_9PSED</name>